<name>A0A2G5DJD1_AQUCA</name>
<dbReference type="SUPFAM" id="SSF55729">
    <property type="entry name" value="Acyl-CoA N-acyltransferases (Nat)"/>
    <property type="match status" value="1"/>
</dbReference>
<feature type="compositionally biased region" description="Polar residues" evidence="7">
    <location>
        <begin position="667"/>
        <end position="677"/>
    </location>
</feature>
<comment type="subcellular location">
    <subcellularLocation>
        <location evidence="1">Nucleus</location>
    </subcellularLocation>
</comment>
<dbReference type="Gene3D" id="3.30.40.10">
    <property type="entry name" value="Zinc/RING finger domain, C3HC4 (zinc finger)"/>
    <property type="match status" value="2"/>
</dbReference>
<dbReference type="InterPro" id="IPR013083">
    <property type="entry name" value="Znf_RING/FYVE/PHD"/>
</dbReference>
<evidence type="ECO:0000256" key="7">
    <source>
        <dbReference type="SAM" id="MobiDB-lite"/>
    </source>
</evidence>
<reference evidence="9 10" key="1">
    <citation type="submission" date="2017-09" db="EMBL/GenBank/DDBJ databases">
        <title>WGS assembly of Aquilegia coerulea Goldsmith.</title>
        <authorList>
            <person name="Hodges S."/>
            <person name="Kramer E."/>
            <person name="Nordborg M."/>
            <person name="Tomkins J."/>
            <person name="Borevitz J."/>
            <person name="Derieg N."/>
            <person name="Yan J."/>
            <person name="Mihaltcheva S."/>
            <person name="Hayes R.D."/>
            <person name="Rokhsar D."/>
        </authorList>
    </citation>
    <scope>NUCLEOTIDE SEQUENCE [LARGE SCALE GENOMIC DNA]</scope>
    <source>
        <strain evidence="10">cv. Goldsmith</strain>
    </source>
</reference>
<dbReference type="PANTHER" id="PTHR47025:SF2">
    <property type="entry name" value="AUTOIMMUNE REGULATOR"/>
    <property type="match status" value="1"/>
</dbReference>
<dbReference type="SMART" id="SM00249">
    <property type="entry name" value="PHD"/>
    <property type="match status" value="2"/>
</dbReference>
<dbReference type="OrthoDB" id="1903104at2759"/>
<organism evidence="9 10">
    <name type="scientific">Aquilegia coerulea</name>
    <name type="common">Rocky mountain columbine</name>
    <dbReference type="NCBI Taxonomy" id="218851"/>
    <lineage>
        <taxon>Eukaryota</taxon>
        <taxon>Viridiplantae</taxon>
        <taxon>Streptophyta</taxon>
        <taxon>Embryophyta</taxon>
        <taxon>Tracheophyta</taxon>
        <taxon>Spermatophyta</taxon>
        <taxon>Magnoliopsida</taxon>
        <taxon>Ranunculales</taxon>
        <taxon>Ranunculaceae</taxon>
        <taxon>Thalictroideae</taxon>
        <taxon>Aquilegia</taxon>
    </lineage>
</organism>
<evidence type="ECO:0000256" key="3">
    <source>
        <dbReference type="ARBA" id="ARBA00022771"/>
    </source>
</evidence>
<dbReference type="EMBL" id="KZ305036">
    <property type="protein sequence ID" value="PIA43572.1"/>
    <property type="molecule type" value="Genomic_DNA"/>
</dbReference>
<dbReference type="InterPro" id="IPR011011">
    <property type="entry name" value="Znf_FYVE_PHD"/>
</dbReference>
<dbReference type="SUPFAM" id="SSF57903">
    <property type="entry name" value="FYVE/PHD zinc finger"/>
    <property type="match status" value="2"/>
</dbReference>
<dbReference type="InterPro" id="IPR019786">
    <property type="entry name" value="Zinc_finger_PHD-type_CS"/>
</dbReference>
<evidence type="ECO:0000256" key="2">
    <source>
        <dbReference type="ARBA" id="ARBA00022723"/>
    </source>
</evidence>
<dbReference type="InterPro" id="IPR032308">
    <property type="entry name" value="TDBD"/>
</dbReference>
<keyword evidence="5" id="KW-0539">Nucleus</keyword>
<dbReference type="InterPro" id="IPR019787">
    <property type="entry name" value="Znf_PHD-finger"/>
</dbReference>
<feature type="region of interest" description="Disordered" evidence="7">
    <location>
        <begin position="641"/>
        <end position="678"/>
    </location>
</feature>
<proteinExistence type="predicted"/>
<dbReference type="Proteomes" id="UP000230069">
    <property type="component" value="Unassembled WGS sequence"/>
</dbReference>
<dbReference type="GO" id="GO:0045944">
    <property type="term" value="P:positive regulation of transcription by RNA polymerase II"/>
    <property type="evidence" value="ECO:0007669"/>
    <property type="project" value="TreeGrafter"/>
</dbReference>
<dbReference type="GO" id="GO:0003682">
    <property type="term" value="F:chromatin binding"/>
    <property type="evidence" value="ECO:0007669"/>
    <property type="project" value="TreeGrafter"/>
</dbReference>
<dbReference type="Pfam" id="PF16135">
    <property type="entry name" value="TDBD"/>
    <property type="match status" value="2"/>
</dbReference>
<dbReference type="InterPro" id="IPR016181">
    <property type="entry name" value="Acyl_CoA_acyltransferase"/>
</dbReference>
<protein>
    <recommendedName>
        <fullName evidence="8">PHD-type domain-containing protein</fullName>
    </recommendedName>
</protein>
<evidence type="ECO:0000256" key="6">
    <source>
        <dbReference type="PROSITE-ProRule" id="PRU00146"/>
    </source>
</evidence>
<sequence length="1141" mass="126162">NVVVKAVSNNDLNAPTPSNLLNVSDDSLMVSPSAEEPKSNVVVEVVSNNGLSAPIPSNLLNVSDDSSMVSPSVEEPKGNVVVKAVSKEMPIRRFTRSVLNSKELQIATTKDTSVVNNIYPIVCCLKSPYAPEQTSGLYNAPTTKPLKRRKDDVKIATVHSDRKEENKGTLEQCSPSSIQHKENLIPMNCNRDLPNAPTIEALKDSSSSKEVATIFDTPIATEANAASAKILPRRFTRSALKLTGQTVIVDYASGEVPNALVEKPLECFTPALKRNTEKMVVDDNEGSQSTVPEKSLTEFTCPDLKADVEHMTIDNYKVAQDAASVKPLRRFTRSALECNAASQVMDENCQVHNTLLETPPRRCTRSAFEAKAEPQVMDENFEIHSTLLEQPPRRFMRSALACNKIPRMIERNSKAQNTLLEIPLRRFTRSILKDETMGILATATSCGSHAVSEEAHKNEPNGNIHNSTTDVSSPVRTPPHKKLEMKMSKKIVLTNIPTKTSELLETGMLEGLSVTYIFRAQQNGVLRGTIKDSGILCSCSLCNGSKVITVNQFERHAGSTNRNPSYYLYLDNGNSLRDVLDACKDAPVDMLEATIQLAIKSSSVKNAICLSCTRPMPASKTRRSVVICHSCLELKKSKASPSRRDDNIESSKALATPKDSDDASKCISPQNKSSQGKITKKDWRLHKLVFEEDGLPDGTELAYYVRGQKMLEGYKKGFGIFCFCCNSEISPSHFEAHAGCANRRKPYMHIYTSNGVSLHELSISLSKGRKYSAKDNDDLCSICAEFGDLLLCDGCPRAFHKDCIGRLSVPRGKWYCPYCHNLYNDQSCAHNANAKAAGRVSGVDPIEQISKRCIRIVKTETEVGGCTLCRVPGFSRVGFGPRTIILCDQCEKEFHVGCLRDHNMADLKELPKGKWFCCGDCSKINSALQKCVVRGPEDLPDSITKLIKLKREETNSNVDIKWRLISGKLASSENRSLLSKAVALFHDRFDPIVDAVTGRDLIPCMVYGRNIRDQEFGGMFCAVLTVNSFVVSAGLLRIFGQDVAELPLVATSSDYQGQGCFQTLFSCIERLLGFLNVKSLVLPAAEEAEAIWIDKFGFRKLDHYEMTKYTKEYQMTLFKGTPILHKSVPKCRILRRPEEGS</sequence>
<dbReference type="Pfam" id="PF23209">
    <property type="entry name" value="IDM1_C"/>
    <property type="match status" value="1"/>
</dbReference>
<dbReference type="Pfam" id="PF23011">
    <property type="entry name" value="PHD-1st_NSD"/>
    <property type="match status" value="1"/>
</dbReference>
<dbReference type="PANTHER" id="PTHR47025">
    <property type="entry name" value="AUTOIMMUNE REGULATOR"/>
    <property type="match status" value="1"/>
</dbReference>
<dbReference type="InterPro" id="IPR059153">
    <property type="entry name" value="NSD_PHD-1st"/>
</dbReference>
<evidence type="ECO:0000313" key="9">
    <source>
        <dbReference type="EMBL" id="PIA43572.1"/>
    </source>
</evidence>
<evidence type="ECO:0000256" key="1">
    <source>
        <dbReference type="ARBA" id="ARBA00004123"/>
    </source>
</evidence>
<dbReference type="InterPro" id="IPR001965">
    <property type="entry name" value="Znf_PHD"/>
</dbReference>
<accession>A0A2G5DJD1</accession>
<evidence type="ECO:0000256" key="5">
    <source>
        <dbReference type="ARBA" id="ARBA00023242"/>
    </source>
</evidence>
<dbReference type="GO" id="GO:0008270">
    <property type="term" value="F:zinc ion binding"/>
    <property type="evidence" value="ECO:0007669"/>
    <property type="project" value="UniProtKB-KW"/>
</dbReference>
<dbReference type="GO" id="GO:0042393">
    <property type="term" value="F:histone binding"/>
    <property type="evidence" value="ECO:0007669"/>
    <property type="project" value="TreeGrafter"/>
</dbReference>
<keyword evidence="3 6" id="KW-0863">Zinc-finger</keyword>
<evidence type="ECO:0000313" key="10">
    <source>
        <dbReference type="Proteomes" id="UP000230069"/>
    </source>
</evidence>
<dbReference type="InterPro" id="IPR056511">
    <property type="entry name" value="IDM1_C"/>
</dbReference>
<dbReference type="Gene3D" id="3.40.630.30">
    <property type="match status" value="1"/>
</dbReference>
<dbReference type="GO" id="GO:0005634">
    <property type="term" value="C:nucleus"/>
    <property type="evidence" value="ECO:0007669"/>
    <property type="project" value="UniProtKB-SubCell"/>
</dbReference>
<keyword evidence="2" id="KW-0479">Metal-binding</keyword>
<evidence type="ECO:0000256" key="4">
    <source>
        <dbReference type="ARBA" id="ARBA00022833"/>
    </source>
</evidence>
<feature type="compositionally biased region" description="Polar residues" evidence="7">
    <location>
        <begin position="460"/>
        <end position="475"/>
    </location>
</feature>
<keyword evidence="4" id="KW-0862">Zinc</keyword>
<dbReference type="PROSITE" id="PS50016">
    <property type="entry name" value="ZF_PHD_2"/>
    <property type="match status" value="1"/>
</dbReference>
<evidence type="ECO:0000259" key="8">
    <source>
        <dbReference type="PROSITE" id="PS50016"/>
    </source>
</evidence>
<feature type="domain" description="PHD-type" evidence="8">
    <location>
        <begin position="777"/>
        <end position="822"/>
    </location>
</feature>
<feature type="region of interest" description="Disordered" evidence="7">
    <location>
        <begin position="451"/>
        <end position="482"/>
    </location>
</feature>
<dbReference type="AlphaFoldDB" id="A0A2G5DJD1"/>
<feature type="non-terminal residue" evidence="9">
    <location>
        <position position="1"/>
    </location>
</feature>
<dbReference type="PROSITE" id="PS01359">
    <property type="entry name" value="ZF_PHD_1"/>
    <property type="match status" value="1"/>
</dbReference>
<dbReference type="GO" id="GO:0000977">
    <property type="term" value="F:RNA polymerase II transcription regulatory region sequence-specific DNA binding"/>
    <property type="evidence" value="ECO:0007669"/>
    <property type="project" value="TreeGrafter"/>
</dbReference>
<keyword evidence="10" id="KW-1185">Reference proteome</keyword>
<gene>
    <name evidence="9" type="ORF">AQUCO_01900163v1</name>
</gene>